<feature type="chain" id="PRO_5042829215" evidence="2">
    <location>
        <begin position="23"/>
        <end position="159"/>
    </location>
</feature>
<gene>
    <name evidence="3" type="ORF">SNE40_004421</name>
</gene>
<keyword evidence="1" id="KW-0812">Transmembrane</keyword>
<keyword evidence="1" id="KW-0472">Membrane</keyword>
<evidence type="ECO:0000256" key="1">
    <source>
        <dbReference type="SAM" id="Phobius"/>
    </source>
</evidence>
<keyword evidence="2" id="KW-0732">Signal</keyword>
<keyword evidence="1" id="KW-1133">Transmembrane helix</keyword>
<comment type="caution">
    <text evidence="3">The sequence shown here is derived from an EMBL/GenBank/DDBJ whole genome shotgun (WGS) entry which is preliminary data.</text>
</comment>
<protein>
    <submittedName>
        <fullName evidence="3">Uncharacterized protein</fullName>
    </submittedName>
</protein>
<keyword evidence="4" id="KW-1185">Reference proteome</keyword>
<feature type="signal peptide" evidence="2">
    <location>
        <begin position="1"/>
        <end position="22"/>
    </location>
</feature>
<organism evidence="3 4">
    <name type="scientific">Patella caerulea</name>
    <name type="common">Rayed Mediterranean limpet</name>
    <dbReference type="NCBI Taxonomy" id="87958"/>
    <lineage>
        <taxon>Eukaryota</taxon>
        <taxon>Metazoa</taxon>
        <taxon>Spiralia</taxon>
        <taxon>Lophotrochozoa</taxon>
        <taxon>Mollusca</taxon>
        <taxon>Gastropoda</taxon>
        <taxon>Patellogastropoda</taxon>
        <taxon>Patelloidea</taxon>
        <taxon>Patellidae</taxon>
        <taxon>Patella</taxon>
    </lineage>
</organism>
<dbReference type="Proteomes" id="UP001347796">
    <property type="component" value="Unassembled WGS sequence"/>
</dbReference>
<feature type="transmembrane region" description="Helical" evidence="1">
    <location>
        <begin position="46"/>
        <end position="71"/>
    </location>
</feature>
<dbReference type="AlphaFoldDB" id="A0AAN8K2X6"/>
<evidence type="ECO:0000313" key="3">
    <source>
        <dbReference type="EMBL" id="KAK6188188.1"/>
    </source>
</evidence>
<name>A0AAN8K2X6_PATCE</name>
<reference evidence="3 4" key="1">
    <citation type="submission" date="2024-01" db="EMBL/GenBank/DDBJ databases">
        <title>The genome of the rayed Mediterranean limpet Patella caerulea (Linnaeus, 1758).</title>
        <authorList>
            <person name="Anh-Thu Weber A."/>
            <person name="Halstead-Nussloch G."/>
        </authorList>
    </citation>
    <scope>NUCLEOTIDE SEQUENCE [LARGE SCALE GENOMIC DNA]</scope>
    <source>
        <strain evidence="3">AATW-2023a</strain>
        <tissue evidence="3">Whole specimen</tissue>
    </source>
</reference>
<dbReference type="EMBL" id="JAZGQO010000003">
    <property type="protein sequence ID" value="KAK6188188.1"/>
    <property type="molecule type" value="Genomic_DNA"/>
</dbReference>
<sequence>MTAYSSSLIFIFVAIPNVEVTATDETPRRITNTGISNTTEPENKSFSFTMVLVFTGISVVIVLTCITVLAIRFAILIRSVRNQPEHVAREPFTINGGYCKDDGNGRKTKASVDTCKQNDICLKVTLSPCQLEERQMIPETIPEYTEEEELRDLGIKNIK</sequence>
<accession>A0AAN8K2X6</accession>
<proteinExistence type="predicted"/>
<evidence type="ECO:0000256" key="2">
    <source>
        <dbReference type="SAM" id="SignalP"/>
    </source>
</evidence>
<evidence type="ECO:0000313" key="4">
    <source>
        <dbReference type="Proteomes" id="UP001347796"/>
    </source>
</evidence>